<gene>
    <name evidence="1" type="ORF">FOXG_22807</name>
</gene>
<evidence type="ECO:0000313" key="1">
    <source>
        <dbReference type="EMBL" id="KNB20395.1"/>
    </source>
</evidence>
<reference evidence="1" key="1">
    <citation type="submission" date="2007-04" db="EMBL/GenBank/DDBJ databases">
        <authorList>
            <consortium name="The Broad Institute Genome Sequencing Platform"/>
            <person name="Birren B."/>
            <person name="Lander E."/>
            <person name="Galagan J."/>
            <person name="Nusbaum C."/>
            <person name="Devon K."/>
            <person name="Ma L.-J."/>
            <person name="Jaffe D."/>
            <person name="Butler J."/>
            <person name="Alvarez P."/>
            <person name="Gnerre S."/>
            <person name="Grabherr M."/>
            <person name="Kleber M."/>
            <person name="Mauceli E."/>
            <person name="Brockman W."/>
            <person name="MacCallum I.A."/>
            <person name="Young S."/>
            <person name="LaButti K."/>
            <person name="DeCaprio D."/>
            <person name="Crawford M."/>
            <person name="Koehrsen M."/>
            <person name="Engels R."/>
            <person name="Montgomery P."/>
            <person name="Pearson M."/>
            <person name="Howarth C."/>
            <person name="Larson L."/>
            <person name="White J."/>
            <person name="O'Leary S."/>
            <person name="Kodira C."/>
            <person name="Zeng Q."/>
            <person name="Yandava C."/>
            <person name="Alvarado L."/>
            <person name="Kistler C."/>
            <person name="Shim W.-B."/>
            <person name="Kang S."/>
            <person name="Woloshuk C."/>
        </authorList>
    </citation>
    <scope>NUCLEOTIDE SEQUENCE</scope>
    <source>
        <strain evidence="1">4287</strain>
    </source>
</reference>
<name>A0A0J9WCV1_FUSO4</name>
<accession>A0A0J9WCV1</accession>
<dbReference type="RefSeq" id="XP_018258440.1">
    <property type="nucleotide sequence ID" value="XM_018403221.1"/>
</dbReference>
<proteinExistence type="predicted"/>
<dbReference type="Proteomes" id="UP000009097">
    <property type="component" value="Unassembled WGS sequence"/>
</dbReference>
<dbReference type="GeneID" id="28963513"/>
<dbReference type="OrthoDB" id="5093372at2759"/>
<dbReference type="KEGG" id="fox:FOXG_22807"/>
<dbReference type="AlphaFoldDB" id="A0A0J9WCV1"/>
<protein>
    <submittedName>
        <fullName evidence="1">Uncharacterized protein</fullName>
    </submittedName>
</protein>
<reference evidence="1" key="2">
    <citation type="journal article" date="2010" name="Nature">
        <title>Comparative genomics reveals mobile pathogenicity chromosomes in Fusarium.</title>
        <authorList>
            <person name="Ma L.J."/>
            <person name="van der Does H.C."/>
            <person name="Borkovich K.A."/>
            <person name="Coleman J.J."/>
            <person name="Daboussi M.J."/>
            <person name="Di Pietro A."/>
            <person name="Dufresne M."/>
            <person name="Freitag M."/>
            <person name="Grabherr M."/>
            <person name="Henrissat B."/>
            <person name="Houterman P.M."/>
            <person name="Kang S."/>
            <person name="Shim W.B."/>
            <person name="Woloshuk C."/>
            <person name="Xie X."/>
            <person name="Xu J.R."/>
            <person name="Antoniw J."/>
            <person name="Baker S.E."/>
            <person name="Bluhm B.H."/>
            <person name="Breakspear A."/>
            <person name="Brown D.W."/>
            <person name="Butchko R.A."/>
            <person name="Chapman S."/>
            <person name="Coulson R."/>
            <person name="Coutinho P.M."/>
            <person name="Danchin E.G."/>
            <person name="Diener A."/>
            <person name="Gale L.R."/>
            <person name="Gardiner D.M."/>
            <person name="Goff S."/>
            <person name="Hammond-Kosack K.E."/>
            <person name="Hilburn K."/>
            <person name="Hua-Van A."/>
            <person name="Jonkers W."/>
            <person name="Kazan K."/>
            <person name="Kodira C.D."/>
            <person name="Koehrsen M."/>
            <person name="Kumar L."/>
            <person name="Lee Y.H."/>
            <person name="Li L."/>
            <person name="Manners J.M."/>
            <person name="Miranda-Saavedra D."/>
            <person name="Mukherjee M."/>
            <person name="Park G."/>
            <person name="Park J."/>
            <person name="Park S.Y."/>
            <person name="Proctor R.H."/>
            <person name="Regev A."/>
            <person name="Ruiz-Roldan M.C."/>
            <person name="Sain D."/>
            <person name="Sakthikumar S."/>
            <person name="Sykes S."/>
            <person name="Schwartz D.C."/>
            <person name="Turgeon B.G."/>
            <person name="Wapinski I."/>
            <person name="Yoder O."/>
            <person name="Young S."/>
            <person name="Zeng Q."/>
            <person name="Zhou S."/>
            <person name="Galagan J."/>
            <person name="Cuomo C.A."/>
            <person name="Kistler H.C."/>
            <person name="Rep M."/>
        </authorList>
    </citation>
    <scope>NUCLEOTIDE SEQUENCE [LARGE SCALE GENOMIC DNA]</scope>
    <source>
        <strain evidence="1">4287</strain>
    </source>
</reference>
<dbReference type="VEuPathDB" id="FungiDB:FOXG_22807"/>
<organism evidence="1 2">
    <name type="scientific">Fusarium oxysporum f. sp. lycopersici (strain 4287 / CBS 123668 / FGSC 9935 / NRRL 34936)</name>
    <name type="common">Fusarium vascular wilt of tomato</name>
    <dbReference type="NCBI Taxonomy" id="426428"/>
    <lineage>
        <taxon>Eukaryota</taxon>
        <taxon>Fungi</taxon>
        <taxon>Dikarya</taxon>
        <taxon>Ascomycota</taxon>
        <taxon>Pezizomycotina</taxon>
        <taxon>Sordariomycetes</taxon>
        <taxon>Hypocreomycetidae</taxon>
        <taxon>Hypocreales</taxon>
        <taxon>Nectriaceae</taxon>
        <taxon>Fusarium</taxon>
        <taxon>Fusarium oxysporum species complex</taxon>
    </lineage>
</organism>
<evidence type="ECO:0000313" key="2">
    <source>
        <dbReference type="Proteomes" id="UP000009097"/>
    </source>
</evidence>
<sequence>MSNSPELLYHIILTVIDYHVDPSGAKQSIYIPGTNATLEAAKNSAFRVLGTLRYKPEDLGELADSDAETWTE</sequence>
<dbReference type="EMBL" id="DS231745">
    <property type="protein sequence ID" value="KNB20395.1"/>
    <property type="molecule type" value="Genomic_DNA"/>
</dbReference>